<dbReference type="Proteomes" id="UP000053947">
    <property type="component" value="Unassembled WGS sequence"/>
</dbReference>
<keyword evidence="3" id="KW-1185">Reference proteome</keyword>
<dbReference type="AlphaFoldDB" id="A0A0W0GI55"/>
<evidence type="ECO:0000313" key="3">
    <source>
        <dbReference type="Proteomes" id="UP000053947"/>
    </source>
</evidence>
<feature type="transmembrane region" description="Helical" evidence="1">
    <location>
        <begin position="29"/>
        <end position="47"/>
    </location>
</feature>
<keyword evidence="1" id="KW-0472">Membrane</keyword>
<evidence type="ECO:0008006" key="4">
    <source>
        <dbReference type="Google" id="ProtNLM"/>
    </source>
</evidence>
<gene>
    <name evidence="2" type="ORF">DEALK_11000</name>
</gene>
<name>A0A0W0GI55_9CHLR</name>
<evidence type="ECO:0000256" key="1">
    <source>
        <dbReference type="SAM" id="Phobius"/>
    </source>
</evidence>
<dbReference type="OrthoDB" id="964821at2"/>
<reference evidence="2 3" key="1">
    <citation type="submission" date="2015-06" db="EMBL/GenBank/DDBJ databases">
        <title>Genome sequence of the organohalide-respiring Dehalogenimonas alkenigignens type strain (IP3-3T).</title>
        <authorList>
            <person name="Key T.A."/>
            <person name="Richmond D.P."/>
            <person name="Bowman K.S."/>
            <person name="Cho Y.-J."/>
            <person name="Chun J."/>
            <person name="da Costa M.S."/>
            <person name="Rainey F.A."/>
            <person name="Moe W.M."/>
        </authorList>
    </citation>
    <scope>NUCLEOTIDE SEQUENCE [LARGE SCALE GENOMIC DNA]</scope>
    <source>
        <strain evidence="2 3">IP3-3</strain>
    </source>
</reference>
<accession>A0A0W0GI55</accession>
<comment type="caution">
    <text evidence="2">The sequence shown here is derived from an EMBL/GenBank/DDBJ whole genome shotgun (WGS) entry which is preliminary data.</text>
</comment>
<feature type="transmembrane region" description="Helical" evidence="1">
    <location>
        <begin position="54"/>
        <end position="75"/>
    </location>
</feature>
<keyword evidence="1" id="KW-1133">Transmembrane helix</keyword>
<protein>
    <recommendedName>
        <fullName evidence="4">DUF4190 domain-containing protein</fullName>
    </recommendedName>
</protein>
<dbReference type="STRING" id="1217799.DEALK_11000"/>
<proteinExistence type="predicted"/>
<organism evidence="2 3">
    <name type="scientific">Dehalogenimonas alkenigignens</name>
    <dbReference type="NCBI Taxonomy" id="1217799"/>
    <lineage>
        <taxon>Bacteria</taxon>
        <taxon>Bacillati</taxon>
        <taxon>Chloroflexota</taxon>
        <taxon>Dehalococcoidia</taxon>
        <taxon>Dehalococcoidales</taxon>
        <taxon>Dehalococcoidaceae</taxon>
        <taxon>Dehalogenimonas</taxon>
    </lineage>
</organism>
<dbReference type="RefSeq" id="WP_058439269.1">
    <property type="nucleotide sequence ID" value="NZ_KQ758903.1"/>
</dbReference>
<sequence>MSIAGFVIGILAFLGFLLGLIPFLGWFNWLNIPFAIIGLIFSAIGLSRNKDRGLAIAGITLCSIAILVGTGRLNLGCGII</sequence>
<dbReference type="EMBL" id="LFDV01000002">
    <property type="protein sequence ID" value="KTB48255.1"/>
    <property type="molecule type" value="Genomic_DNA"/>
</dbReference>
<evidence type="ECO:0000313" key="2">
    <source>
        <dbReference type="EMBL" id="KTB48255.1"/>
    </source>
</evidence>
<keyword evidence="1" id="KW-0812">Transmembrane</keyword>